<accession>A0A9N9IIK3</accession>
<evidence type="ECO:0000313" key="1">
    <source>
        <dbReference type="EMBL" id="CAG8736290.1"/>
    </source>
</evidence>
<gene>
    <name evidence="1" type="ORF">FMOSSE_LOCUS15908</name>
</gene>
<proteinExistence type="predicted"/>
<keyword evidence="2" id="KW-1185">Reference proteome</keyword>
<sequence length="47" mass="5200">KAAEDGLTDDEIINAILNVDIKEKHVMDEIEFVSVLEKVSSVEAENV</sequence>
<name>A0A9N9IIK3_FUNMO</name>
<organism evidence="1 2">
    <name type="scientific">Funneliformis mosseae</name>
    <name type="common">Endomycorrhizal fungus</name>
    <name type="synonym">Glomus mosseae</name>
    <dbReference type="NCBI Taxonomy" id="27381"/>
    <lineage>
        <taxon>Eukaryota</taxon>
        <taxon>Fungi</taxon>
        <taxon>Fungi incertae sedis</taxon>
        <taxon>Mucoromycota</taxon>
        <taxon>Glomeromycotina</taxon>
        <taxon>Glomeromycetes</taxon>
        <taxon>Glomerales</taxon>
        <taxon>Glomeraceae</taxon>
        <taxon>Funneliformis</taxon>
    </lineage>
</organism>
<feature type="non-terminal residue" evidence="1">
    <location>
        <position position="47"/>
    </location>
</feature>
<feature type="non-terminal residue" evidence="1">
    <location>
        <position position="1"/>
    </location>
</feature>
<evidence type="ECO:0000313" key="2">
    <source>
        <dbReference type="Proteomes" id="UP000789375"/>
    </source>
</evidence>
<dbReference type="EMBL" id="CAJVPP010018737">
    <property type="protein sequence ID" value="CAG8736290.1"/>
    <property type="molecule type" value="Genomic_DNA"/>
</dbReference>
<reference evidence="1" key="1">
    <citation type="submission" date="2021-06" db="EMBL/GenBank/DDBJ databases">
        <authorList>
            <person name="Kallberg Y."/>
            <person name="Tangrot J."/>
            <person name="Rosling A."/>
        </authorList>
    </citation>
    <scope>NUCLEOTIDE SEQUENCE</scope>
    <source>
        <strain evidence="1">87-6 pot B 2015</strain>
    </source>
</reference>
<protein>
    <submittedName>
        <fullName evidence="1">12859_t:CDS:1</fullName>
    </submittedName>
</protein>
<dbReference type="Proteomes" id="UP000789375">
    <property type="component" value="Unassembled WGS sequence"/>
</dbReference>
<dbReference type="AlphaFoldDB" id="A0A9N9IIK3"/>
<comment type="caution">
    <text evidence="1">The sequence shown here is derived from an EMBL/GenBank/DDBJ whole genome shotgun (WGS) entry which is preliminary data.</text>
</comment>